<evidence type="ECO:0000313" key="4">
    <source>
        <dbReference type="Proteomes" id="UP000199320"/>
    </source>
</evidence>
<feature type="transmembrane region" description="Helical" evidence="1">
    <location>
        <begin position="62"/>
        <end position="79"/>
    </location>
</feature>
<organism evidence="3 4">
    <name type="scientific">Natrinema hispanicum</name>
    <dbReference type="NCBI Taxonomy" id="392421"/>
    <lineage>
        <taxon>Archaea</taxon>
        <taxon>Methanobacteriati</taxon>
        <taxon>Methanobacteriota</taxon>
        <taxon>Stenosarchaea group</taxon>
        <taxon>Halobacteria</taxon>
        <taxon>Halobacteriales</taxon>
        <taxon>Natrialbaceae</taxon>
        <taxon>Natrinema</taxon>
    </lineage>
</organism>
<feature type="transmembrane region" description="Helical" evidence="1">
    <location>
        <begin position="37"/>
        <end position="55"/>
    </location>
</feature>
<dbReference type="Proteomes" id="UP000324021">
    <property type="component" value="Unassembled WGS sequence"/>
</dbReference>
<evidence type="ECO:0000313" key="2">
    <source>
        <dbReference type="EMBL" id="SDC23520.1"/>
    </source>
</evidence>
<dbReference type="RefSeq" id="WP_092929196.1">
    <property type="nucleotide sequence ID" value="NZ_FMZP01000002.1"/>
</dbReference>
<keyword evidence="1" id="KW-0472">Membrane</keyword>
<reference evidence="4 5" key="2">
    <citation type="submission" date="2016-10" db="EMBL/GenBank/DDBJ databases">
        <authorList>
            <person name="Varghese N."/>
            <person name="Submissions S."/>
        </authorList>
    </citation>
    <scope>NUCLEOTIDE SEQUENCE [LARGE SCALE GENOMIC DNA]</scope>
    <source>
        <strain evidence="2 5">CDM_1</strain>
        <strain evidence="4">CDM_6</strain>
    </source>
</reference>
<gene>
    <name evidence="3" type="ORF">SAMN04488694_101220</name>
    <name evidence="2" type="ORF">SAMN05192552_1002190</name>
</gene>
<keyword evidence="1" id="KW-0812">Transmembrane</keyword>
<keyword evidence="1" id="KW-1133">Transmembrane helix</keyword>
<sequence length="114" mass="11829">MRNRARWLTDTIAGVSTLTGLSGFVLAANGELRFTPVFAAHATVLGLYAAIIHLASDTPVSVTTLVSISPLLGVATVVLPLRVRLVVVSLLLTAGGIALSLVTTETRLPNGIPE</sequence>
<dbReference type="EMBL" id="FOIC01000001">
    <property type="protein sequence ID" value="SES71833.1"/>
    <property type="molecule type" value="Genomic_DNA"/>
</dbReference>
<evidence type="ECO:0000313" key="5">
    <source>
        <dbReference type="Proteomes" id="UP000324021"/>
    </source>
</evidence>
<feature type="transmembrane region" description="Helical" evidence="1">
    <location>
        <begin position="85"/>
        <end position="102"/>
    </location>
</feature>
<dbReference type="Proteomes" id="UP000199320">
    <property type="component" value="Unassembled WGS sequence"/>
</dbReference>
<name>A0A1H9YRP8_9EURY</name>
<evidence type="ECO:0000256" key="1">
    <source>
        <dbReference type="SAM" id="Phobius"/>
    </source>
</evidence>
<reference evidence="3" key="1">
    <citation type="submission" date="2016-10" db="EMBL/GenBank/DDBJ databases">
        <authorList>
            <person name="de Groot N.N."/>
        </authorList>
    </citation>
    <scope>NUCLEOTIDE SEQUENCE [LARGE SCALE GENOMIC DNA]</scope>
    <source>
        <strain evidence="3">CDM_6</strain>
    </source>
</reference>
<evidence type="ECO:0000313" key="3">
    <source>
        <dbReference type="EMBL" id="SES71833.1"/>
    </source>
</evidence>
<protein>
    <submittedName>
        <fullName evidence="3">Uncharacterized protein</fullName>
    </submittedName>
</protein>
<dbReference type="STRING" id="392421.SAMN04488694_101220"/>
<dbReference type="AlphaFoldDB" id="A0A1H9YRP8"/>
<accession>A0A1H9YRP8</accession>
<dbReference type="EMBL" id="FMZP01000002">
    <property type="protein sequence ID" value="SDC23520.1"/>
    <property type="molecule type" value="Genomic_DNA"/>
</dbReference>
<proteinExistence type="predicted"/>
<dbReference type="OrthoDB" id="186870at2157"/>
<keyword evidence="4" id="KW-1185">Reference proteome</keyword>